<reference evidence="2 3" key="2">
    <citation type="submission" date="2018-11" db="EMBL/GenBank/DDBJ databases">
        <authorList>
            <consortium name="Pathogen Informatics"/>
        </authorList>
    </citation>
    <scope>NUCLEOTIDE SEQUENCE [LARGE SCALE GENOMIC DNA]</scope>
</reference>
<feature type="chain" id="PRO_5043130835" evidence="1">
    <location>
        <begin position="26"/>
        <end position="158"/>
    </location>
</feature>
<evidence type="ECO:0000313" key="3">
    <source>
        <dbReference type="Proteomes" id="UP000280834"/>
    </source>
</evidence>
<name>A0A0R3QRX1_9BILA</name>
<reference evidence="4" key="1">
    <citation type="submission" date="2017-02" db="UniProtKB">
        <authorList>
            <consortium name="WormBaseParasite"/>
        </authorList>
    </citation>
    <scope>IDENTIFICATION</scope>
</reference>
<dbReference type="EMBL" id="UZAG01016447">
    <property type="protein sequence ID" value="VDO28449.1"/>
    <property type="molecule type" value="Genomic_DNA"/>
</dbReference>
<evidence type="ECO:0000256" key="1">
    <source>
        <dbReference type="SAM" id="SignalP"/>
    </source>
</evidence>
<dbReference type="AlphaFoldDB" id="A0A0R3QRX1"/>
<evidence type="ECO:0000313" key="2">
    <source>
        <dbReference type="EMBL" id="VDO28449.1"/>
    </source>
</evidence>
<accession>A0A0R3QRX1</accession>
<protein>
    <submittedName>
        <fullName evidence="4">SERPIN domain-containing protein</fullName>
    </submittedName>
</protein>
<evidence type="ECO:0000313" key="4">
    <source>
        <dbReference type="WBParaSite" id="BTMF_0001047301-mRNA-1"/>
    </source>
</evidence>
<dbReference type="Proteomes" id="UP000280834">
    <property type="component" value="Unassembled WGS sequence"/>
</dbReference>
<proteinExistence type="predicted"/>
<dbReference type="WBParaSite" id="BTMF_0001047301-mRNA-1">
    <property type="protein sequence ID" value="BTMF_0001047301-mRNA-1"/>
    <property type="gene ID" value="BTMF_0001047301"/>
</dbReference>
<sequence>MRNPRFALFTLFFCIFGTSILLVASQRSAPVIFEKLYKYDMTLKETKKSKVRILKEFFEVDNDKIEDYHSYGEPDDIDDDDFDDDDFDMFSSFFTDIIFNRNHTTLTLTFLSTSQHTTSPLAMNILTQLMRDGHITDAVLPWNTGRPLLLRINQTTTG</sequence>
<feature type="signal peptide" evidence="1">
    <location>
        <begin position="1"/>
        <end position="25"/>
    </location>
</feature>
<keyword evidence="3" id="KW-1185">Reference proteome</keyword>
<keyword evidence="1" id="KW-0732">Signal</keyword>
<gene>
    <name evidence="2" type="ORF">BTMF_LOCUS8507</name>
</gene>
<organism evidence="4">
    <name type="scientific">Brugia timori</name>
    <dbReference type="NCBI Taxonomy" id="42155"/>
    <lineage>
        <taxon>Eukaryota</taxon>
        <taxon>Metazoa</taxon>
        <taxon>Ecdysozoa</taxon>
        <taxon>Nematoda</taxon>
        <taxon>Chromadorea</taxon>
        <taxon>Rhabditida</taxon>
        <taxon>Spirurina</taxon>
        <taxon>Spiruromorpha</taxon>
        <taxon>Filarioidea</taxon>
        <taxon>Onchocercidae</taxon>
        <taxon>Brugia</taxon>
    </lineage>
</organism>